<sequence length="116" mass="12983">MSEPLAPPAPTPEDVAQIRATVDRALRPLALPARPEMADLEQRLREYVELLLPAAEAVMSALRRGSVDWCRHHEHLDRIRRHAGQGLGGTPLSAHVQLRHLARDCAALLEYVECER</sequence>
<dbReference type="RefSeq" id="WP_208878353.1">
    <property type="nucleotide sequence ID" value="NZ_CP031320.1"/>
</dbReference>
<dbReference type="KEGG" id="sarm:DVA86_13290"/>
<keyword evidence="2" id="KW-1185">Reference proteome</keyword>
<proteinExistence type="predicted"/>
<name>A0A345XPB4_9ACTN</name>
<evidence type="ECO:0000313" key="2">
    <source>
        <dbReference type="Proteomes" id="UP000254425"/>
    </source>
</evidence>
<dbReference type="AlphaFoldDB" id="A0A345XPB4"/>
<organism evidence="1 2">
    <name type="scientific">Streptomyces armeniacus</name>
    <dbReference type="NCBI Taxonomy" id="83291"/>
    <lineage>
        <taxon>Bacteria</taxon>
        <taxon>Bacillati</taxon>
        <taxon>Actinomycetota</taxon>
        <taxon>Actinomycetes</taxon>
        <taxon>Kitasatosporales</taxon>
        <taxon>Streptomycetaceae</taxon>
        <taxon>Streptomyces</taxon>
    </lineage>
</organism>
<dbReference type="EMBL" id="CP031320">
    <property type="protein sequence ID" value="AXK33480.1"/>
    <property type="molecule type" value="Genomic_DNA"/>
</dbReference>
<reference evidence="1 2" key="1">
    <citation type="submission" date="2018-07" db="EMBL/GenBank/DDBJ databases">
        <title>Draft genome of the type strain Streptomyces armeniacus ATCC 15676.</title>
        <authorList>
            <person name="Labana P."/>
            <person name="Gosse J.T."/>
            <person name="Boddy C.N."/>
        </authorList>
    </citation>
    <scope>NUCLEOTIDE SEQUENCE [LARGE SCALE GENOMIC DNA]</scope>
    <source>
        <strain evidence="1 2">ATCC 15676</strain>
    </source>
</reference>
<dbReference type="InterPro" id="IPR046300">
    <property type="entry name" value="DUF6415"/>
</dbReference>
<protein>
    <submittedName>
        <fullName evidence="1">Uncharacterized protein</fullName>
    </submittedName>
</protein>
<evidence type="ECO:0000313" key="1">
    <source>
        <dbReference type="EMBL" id="AXK33480.1"/>
    </source>
</evidence>
<accession>A0A345XPB4</accession>
<dbReference type="Pfam" id="PF19979">
    <property type="entry name" value="DUF6415"/>
    <property type="match status" value="1"/>
</dbReference>
<gene>
    <name evidence="1" type="ORF">DVA86_13290</name>
</gene>
<dbReference type="Proteomes" id="UP000254425">
    <property type="component" value="Chromosome"/>
</dbReference>